<keyword evidence="3" id="KW-1185">Reference proteome</keyword>
<sequence>SIEENEMLEEGKKPIEIFRENKYKIPYCRDYGTIPFTIFCYGDGGSGKSGFAQSFFDEDDLYVKNEYPRNGKHFWLGYEDQLAVFFDEFYNKIRWENILDVLNDTKCPLEVKGKNETVNFNSRYAILTGRMNPRESFEHVKASGYLFVFIIFSNINNLETVFKYQMSSFQQEINFEYNNIINYLVNKIEFLEKTYIDKMIENLDIKYEKNIFTTTLKDKLKSIIENQRQDSILSIEQKLQLILNASIEIQKIK</sequence>
<evidence type="ECO:0000313" key="2">
    <source>
        <dbReference type="EMBL" id="CAG8747741.1"/>
    </source>
</evidence>
<gene>
    <name evidence="2" type="ORF">GMARGA_LOCUS16053</name>
</gene>
<evidence type="ECO:0000313" key="3">
    <source>
        <dbReference type="Proteomes" id="UP000789901"/>
    </source>
</evidence>
<feature type="domain" description="Helicase superfamily 3 single-stranded DNA/RNA virus" evidence="1">
    <location>
        <begin position="38"/>
        <end position="128"/>
    </location>
</feature>
<evidence type="ECO:0000259" key="1">
    <source>
        <dbReference type="Pfam" id="PF00910"/>
    </source>
</evidence>
<protein>
    <submittedName>
        <fullName evidence="2">3181_t:CDS:1</fullName>
    </submittedName>
</protein>
<dbReference type="InterPro" id="IPR027417">
    <property type="entry name" value="P-loop_NTPase"/>
</dbReference>
<reference evidence="2 3" key="1">
    <citation type="submission" date="2021-06" db="EMBL/GenBank/DDBJ databases">
        <authorList>
            <person name="Kallberg Y."/>
            <person name="Tangrot J."/>
            <person name="Rosling A."/>
        </authorList>
    </citation>
    <scope>NUCLEOTIDE SEQUENCE [LARGE SCALE GENOMIC DNA]</scope>
    <source>
        <strain evidence="2 3">120-4 pot B 10/14</strain>
    </source>
</reference>
<proteinExistence type="predicted"/>
<accession>A0ABN7V9R4</accession>
<dbReference type="Pfam" id="PF00910">
    <property type="entry name" value="RNA_helicase"/>
    <property type="match status" value="1"/>
</dbReference>
<feature type="non-terminal residue" evidence="2">
    <location>
        <position position="1"/>
    </location>
</feature>
<dbReference type="Gene3D" id="3.40.50.300">
    <property type="entry name" value="P-loop containing nucleotide triphosphate hydrolases"/>
    <property type="match status" value="1"/>
</dbReference>
<dbReference type="EMBL" id="CAJVQB010011442">
    <property type="protein sequence ID" value="CAG8747741.1"/>
    <property type="molecule type" value="Genomic_DNA"/>
</dbReference>
<name>A0ABN7V9R4_GIGMA</name>
<dbReference type="InterPro" id="IPR000605">
    <property type="entry name" value="Helicase_SF3_ssDNA/RNA_vir"/>
</dbReference>
<organism evidence="2 3">
    <name type="scientific">Gigaspora margarita</name>
    <dbReference type="NCBI Taxonomy" id="4874"/>
    <lineage>
        <taxon>Eukaryota</taxon>
        <taxon>Fungi</taxon>
        <taxon>Fungi incertae sedis</taxon>
        <taxon>Mucoromycota</taxon>
        <taxon>Glomeromycotina</taxon>
        <taxon>Glomeromycetes</taxon>
        <taxon>Diversisporales</taxon>
        <taxon>Gigasporaceae</taxon>
        <taxon>Gigaspora</taxon>
    </lineage>
</organism>
<dbReference type="Proteomes" id="UP000789901">
    <property type="component" value="Unassembled WGS sequence"/>
</dbReference>
<comment type="caution">
    <text evidence="2">The sequence shown here is derived from an EMBL/GenBank/DDBJ whole genome shotgun (WGS) entry which is preliminary data.</text>
</comment>